<protein>
    <submittedName>
        <fullName evidence="1">Putative nucleotidyltransferase</fullName>
    </submittedName>
</protein>
<dbReference type="Proteomes" id="UP000253509">
    <property type="component" value="Unassembled WGS sequence"/>
</dbReference>
<accession>A0A366IGL0</accession>
<keyword evidence="1" id="KW-0808">Transferase</keyword>
<name>A0A366IGL0_9MICO</name>
<evidence type="ECO:0000313" key="1">
    <source>
        <dbReference type="EMBL" id="RBP69343.1"/>
    </source>
</evidence>
<dbReference type="AlphaFoldDB" id="A0A366IGL0"/>
<sequence>MIDLTGRTDIAVPEEVLAELVTACSSLDLDLLVVGAAARDLVIHALQESDPVRATKDVDIAVAVRDYEQFTALAHRLDRTRRKGRPLHKFTVLGVEVDVVPFGGIERDRGVLFADDHLLDVTGIQEAYATSVTVRMPQGTEIRAAAAPAQTALKILAWRDRHQANPKDGLDLGVILEALSEDPFDDEVWEDDEALDATGADIVAAASYHYARIAAEAFTPADGQAVLNSDSFW</sequence>
<evidence type="ECO:0000313" key="2">
    <source>
        <dbReference type="Proteomes" id="UP000253509"/>
    </source>
</evidence>
<dbReference type="EMBL" id="QNSB01000013">
    <property type="protein sequence ID" value="RBP69343.1"/>
    <property type="molecule type" value="Genomic_DNA"/>
</dbReference>
<reference evidence="1 2" key="1">
    <citation type="submission" date="2018-06" db="EMBL/GenBank/DDBJ databases">
        <title>Freshwater and sediment microbial communities from various areas in North America, analyzing microbe dynamics in response to fracking.</title>
        <authorList>
            <person name="Lamendella R."/>
        </authorList>
    </citation>
    <scope>NUCLEOTIDE SEQUENCE [LARGE SCALE GENOMIC DNA]</scope>
    <source>
        <strain evidence="1 2">3b_TX</strain>
    </source>
</reference>
<dbReference type="GO" id="GO:0016740">
    <property type="term" value="F:transferase activity"/>
    <property type="evidence" value="ECO:0007669"/>
    <property type="project" value="UniProtKB-KW"/>
</dbReference>
<comment type="caution">
    <text evidence="1">The sequence shown here is derived from an EMBL/GenBank/DDBJ whole genome shotgun (WGS) entry which is preliminary data.</text>
</comment>
<keyword evidence="2" id="KW-1185">Reference proteome</keyword>
<organism evidence="1 2">
    <name type="scientific">Brevibacterium celere</name>
    <dbReference type="NCBI Taxonomy" id="225845"/>
    <lineage>
        <taxon>Bacteria</taxon>
        <taxon>Bacillati</taxon>
        <taxon>Actinomycetota</taxon>
        <taxon>Actinomycetes</taxon>
        <taxon>Micrococcales</taxon>
        <taxon>Brevibacteriaceae</taxon>
        <taxon>Brevibacterium</taxon>
    </lineage>
</organism>
<gene>
    <name evidence="1" type="ORF">DFO65_11341</name>
</gene>
<dbReference type="RefSeq" id="WP_113905279.1">
    <property type="nucleotide sequence ID" value="NZ_QNSB01000013.1"/>
</dbReference>
<proteinExistence type="predicted"/>
<dbReference type="Gene3D" id="3.30.460.40">
    <property type="match status" value="1"/>
</dbReference>